<keyword evidence="2" id="KW-1185">Reference proteome</keyword>
<evidence type="ECO:0000313" key="1">
    <source>
        <dbReference type="EMBL" id="KAJ7529518.1"/>
    </source>
</evidence>
<proteinExistence type="predicted"/>
<reference evidence="2" key="1">
    <citation type="journal article" date="2024" name="Proc. Natl. Acad. Sci. U.S.A.">
        <title>Extraordinary preservation of gene collinearity over three hundred million years revealed in homosporous lycophytes.</title>
        <authorList>
            <person name="Li C."/>
            <person name="Wickell D."/>
            <person name="Kuo L.Y."/>
            <person name="Chen X."/>
            <person name="Nie B."/>
            <person name="Liao X."/>
            <person name="Peng D."/>
            <person name="Ji J."/>
            <person name="Jenkins J."/>
            <person name="Williams M."/>
            <person name="Shu S."/>
            <person name="Plott C."/>
            <person name="Barry K."/>
            <person name="Rajasekar S."/>
            <person name="Grimwood J."/>
            <person name="Han X."/>
            <person name="Sun S."/>
            <person name="Hou Z."/>
            <person name="He W."/>
            <person name="Dai G."/>
            <person name="Sun C."/>
            <person name="Schmutz J."/>
            <person name="Leebens-Mack J.H."/>
            <person name="Li F.W."/>
            <person name="Wang L."/>
        </authorList>
    </citation>
    <scope>NUCLEOTIDE SEQUENCE [LARGE SCALE GENOMIC DNA]</scope>
    <source>
        <strain evidence="2">cv. PW_Plant_1</strain>
    </source>
</reference>
<name>A0ACC2BIC4_DIPCM</name>
<dbReference type="EMBL" id="CM055106">
    <property type="protein sequence ID" value="KAJ7529518.1"/>
    <property type="molecule type" value="Genomic_DNA"/>
</dbReference>
<sequence>MAHSGNHQKLVGDYIVLHEIGTGSFAVVWKAVHRFDGHEVAIKEIATERLNKKLQDNLSSEIAILRKTDHPNIIRLHDIVEAPNRLYLILEYCAGGDLAAYIQRHGKVAEEVARHFMRQLGSGLQVLHVNNLIHRDLKPQNLLLSTNNQNAVLKIADFGFARSLQPQGMAETLCGSPLYMAPEILRYQKYDAKADLWSVGAIFFHLLTGRPPFVGNSHAQLLQNISKSEAQFSKSVVADLHPDCIDLCRKLLRQNPVERLSFEEFVSHSFLGLLRPKAEDVEVHLIGSAASESNENSQDTLPFLLDDEPRGIVEIPAVLSKQSLFSASSINSLIPKCIAKEERISLKRFPPEEEDHMKEMGRSPLVGLEDKQRASCKQPLSGISRFQGSTETRFLESSTASTGIQVTDEHVSIHASSSKGVNLLGETTGILVDSMELIERDYVLVNASMDTFSLSLSTSASGNHGSKGASSPQRSPSKLQTPSVPVPVVATSGGSFGGIGSVGSHGSTPPGTSQESFDSGDMLEGPSTYPPTRLSSLEGCAQLITELASDKLDAGQSLESFSVQLICLAIWKEALQVCCMWAAVANSPLFEELGNVVPRSSALQGTVEAYVYEGTVEGGQEAAAALACSRMEQEFLLAVERAEDLATHIGNTDGSLEMPDAIEIIFQEALAVGRVGAAEELIGNVTYAAKAYSKSAALLYFLLVEGSSLPLVPPLVLSPSDRYRLRRYANMLTARLHQCALLQQVEQQSSS</sequence>
<dbReference type="Proteomes" id="UP001162992">
    <property type="component" value="Chromosome 15"/>
</dbReference>
<evidence type="ECO:0000313" key="2">
    <source>
        <dbReference type="Proteomes" id="UP001162992"/>
    </source>
</evidence>
<organism evidence="1 2">
    <name type="scientific">Diphasiastrum complanatum</name>
    <name type="common">Issler's clubmoss</name>
    <name type="synonym">Lycopodium complanatum</name>
    <dbReference type="NCBI Taxonomy" id="34168"/>
    <lineage>
        <taxon>Eukaryota</taxon>
        <taxon>Viridiplantae</taxon>
        <taxon>Streptophyta</taxon>
        <taxon>Embryophyta</taxon>
        <taxon>Tracheophyta</taxon>
        <taxon>Lycopodiopsida</taxon>
        <taxon>Lycopodiales</taxon>
        <taxon>Lycopodiaceae</taxon>
        <taxon>Lycopodioideae</taxon>
        <taxon>Diphasiastrum</taxon>
    </lineage>
</organism>
<accession>A0ACC2BIC4</accession>
<gene>
    <name evidence="1" type="ORF">O6H91_15G054700</name>
</gene>
<comment type="caution">
    <text evidence="1">The sequence shown here is derived from an EMBL/GenBank/DDBJ whole genome shotgun (WGS) entry which is preliminary data.</text>
</comment>
<protein>
    <submittedName>
        <fullName evidence="1">Uncharacterized protein</fullName>
    </submittedName>
</protein>